<protein>
    <recommendedName>
        <fullName evidence="7">Amino acid transporter</fullName>
    </recommendedName>
</protein>
<dbReference type="EMBL" id="JAKCXM010000307">
    <property type="protein sequence ID" value="KAJ0396175.1"/>
    <property type="molecule type" value="Genomic_DNA"/>
</dbReference>
<evidence type="ECO:0000256" key="5">
    <source>
        <dbReference type="ARBA" id="ARBA00022989"/>
    </source>
</evidence>
<feature type="compositionally biased region" description="Basic and acidic residues" evidence="8">
    <location>
        <begin position="155"/>
        <end position="166"/>
    </location>
</feature>
<keyword evidence="7" id="KW-0769">Symport</keyword>
<evidence type="ECO:0000256" key="3">
    <source>
        <dbReference type="ARBA" id="ARBA00022475"/>
    </source>
</evidence>
<gene>
    <name evidence="9" type="ORF">P43SY_006218</name>
</gene>
<proteinExistence type="inferred from homology"/>
<feature type="transmembrane region" description="Helical" evidence="7">
    <location>
        <begin position="627"/>
        <end position="647"/>
    </location>
</feature>
<keyword evidence="6 7" id="KW-0472">Membrane</keyword>
<dbReference type="Proteomes" id="UP001209570">
    <property type="component" value="Unassembled WGS sequence"/>
</dbReference>
<keyword evidence="10" id="KW-1185">Reference proteome</keyword>
<dbReference type="PANTHER" id="PTHR42865:SF7">
    <property type="entry name" value="PROTON_GLUTAMATE-ASPARTATE SYMPORTER"/>
    <property type="match status" value="1"/>
</dbReference>
<evidence type="ECO:0000256" key="2">
    <source>
        <dbReference type="ARBA" id="ARBA00022448"/>
    </source>
</evidence>
<keyword evidence="3" id="KW-1003">Cell membrane</keyword>
<feature type="region of interest" description="Disordered" evidence="8">
    <location>
        <begin position="1"/>
        <end position="36"/>
    </location>
</feature>
<comment type="caution">
    <text evidence="9">The sequence shown here is derived from an EMBL/GenBank/DDBJ whole genome shotgun (WGS) entry which is preliminary data.</text>
</comment>
<organism evidence="9 10">
    <name type="scientific">Pythium insidiosum</name>
    <name type="common">Pythiosis disease agent</name>
    <dbReference type="NCBI Taxonomy" id="114742"/>
    <lineage>
        <taxon>Eukaryota</taxon>
        <taxon>Sar</taxon>
        <taxon>Stramenopiles</taxon>
        <taxon>Oomycota</taxon>
        <taxon>Peronosporomycetes</taxon>
        <taxon>Pythiales</taxon>
        <taxon>Pythiaceae</taxon>
        <taxon>Pythium</taxon>
    </lineage>
</organism>
<name>A0AAD5LDL5_PYTIN</name>
<feature type="transmembrane region" description="Helical" evidence="7">
    <location>
        <begin position="393"/>
        <end position="412"/>
    </location>
</feature>
<comment type="subcellular location">
    <subcellularLocation>
        <location evidence="1">Cell membrane</location>
        <topology evidence="1">Multi-pass membrane protein</topology>
    </subcellularLocation>
    <subcellularLocation>
        <location evidence="7">Membrane</location>
        <topology evidence="7">Multi-pass membrane protein</topology>
    </subcellularLocation>
</comment>
<accession>A0AAD5LDL5</accession>
<feature type="region of interest" description="Disordered" evidence="8">
    <location>
        <begin position="153"/>
        <end position="186"/>
    </location>
</feature>
<evidence type="ECO:0000256" key="1">
    <source>
        <dbReference type="ARBA" id="ARBA00004651"/>
    </source>
</evidence>
<dbReference type="AlphaFoldDB" id="A0AAD5LDL5"/>
<feature type="compositionally biased region" description="Low complexity" evidence="8">
    <location>
        <begin position="703"/>
        <end position="714"/>
    </location>
</feature>
<dbReference type="Pfam" id="PF00375">
    <property type="entry name" value="SDF"/>
    <property type="match status" value="1"/>
</dbReference>
<sequence length="722" mass="78523">MHSSDHAANGARRDERPRVVLFDGETASARGDDEFSDVQSELDLDLYDTDEIPDQSLTTSFSLTGLQSILQHDSAISAASNRTLREQHSEVASFHGSGGRRTTATSSAARSNALETASTGHSSSSSRRLGGRRPFNPESFIRTDFTTVAATAASKDADLSTPKEDYEGLATPPGEPSAARPEELSHPAFGRAPREEMSMRGEWVLGLVVLGLGIGIAIASQDPDPKIAYWVATLSDLYVRAVACVTLPLAFCQTVISAAELTNSALLRRVCLLGAGYFLVTLLVTAWIMIGIAHAFHTMYERADEGNSFKLEHPKFAFKCANDRFLEQNAQGALQCTGLALSANSTFPHLVDVSQRLGLTETVAIVDVSGYLVALLDVYFPQNVLLALSRGNFISSMLIATALGVAIAQSFRMATGEIRRSKNPLFRLFMHVYLSLYTMLDWIHKLSLWATVPIMIGSVLAIPDARRTIHTARYYILTIVVSVLVHSVLVAPLVFFIVTKRNPFAWLRRMLAPICYAVVFQQPLYTLSFATKSVLRSREVSPAVFGAVYPLLSAINRTAFALGIPTAIYFVSAYTGCTYAASPGDTFRLFGFLIIAALGETMLPRSSLAVFLTFWRVFCASDDTPGIVIMISMISIVVVRLGASVNVTCNLLFVRMISHVVEGDLRLSSHVRPSHQAQSRPLTSVPPQRPHQRGAADDEHSSGRSSATQSSAMSVEPYVATI</sequence>
<feature type="compositionally biased region" description="Low complexity" evidence="8">
    <location>
        <begin position="118"/>
        <end position="128"/>
    </location>
</feature>
<reference evidence="9" key="1">
    <citation type="submission" date="2021-12" db="EMBL/GenBank/DDBJ databases">
        <title>Prjna785345.</title>
        <authorList>
            <person name="Rujirawat T."/>
            <person name="Krajaejun T."/>
        </authorList>
    </citation>
    <scope>NUCLEOTIDE SEQUENCE</scope>
    <source>
        <strain evidence="9">Pi057C3</strain>
    </source>
</reference>
<feature type="transmembrane region" description="Helical" evidence="7">
    <location>
        <begin position="227"/>
        <end position="251"/>
    </location>
</feature>
<dbReference type="InterPro" id="IPR036458">
    <property type="entry name" value="Na:dicarbo_symporter_sf"/>
</dbReference>
<feature type="transmembrane region" description="Helical" evidence="7">
    <location>
        <begin position="474"/>
        <end position="498"/>
    </location>
</feature>
<feature type="transmembrane region" description="Helical" evidence="7">
    <location>
        <begin position="590"/>
        <end position="615"/>
    </location>
</feature>
<feature type="region of interest" description="Disordered" evidence="8">
    <location>
        <begin position="671"/>
        <end position="722"/>
    </location>
</feature>
<dbReference type="SUPFAM" id="SSF118215">
    <property type="entry name" value="Proton glutamate symport protein"/>
    <property type="match status" value="1"/>
</dbReference>
<feature type="transmembrane region" description="Helical" evidence="7">
    <location>
        <begin position="272"/>
        <end position="296"/>
    </location>
</feature>
<evidence type="ECO:0000256" key="8">
    <source>
        <dbReference type="SAM" id="MobiDB-lite"/>
    </source>
</evidence>
<feature type="region of interest" description="Disordered" evidence="8">
    <location>
        <begin position="81"/>
        <end position="138"/>
    </location>
</feature>
<evidence type="ECO:0000313" key="10">
    <source>
        <dbReference type="Proteomes" id="UP001209570"/>
    </source>
</evidence>
<dbReference type="GO" id="GO:0015293">
    <property type="term" value="F:symporter activity"/>
    <property type="evidence" value="ECO:0007669"/>
    <property type="project" value="UniProtKB-UniRule"/>
</dbReference>
<evidence type="ECO:0000256" key="4">
    <source>
        <dbReference type="ARBA" id="ARBA00022692"/>
    </source>
</evidence>
<evidence type="ECO:0000256" key="6">
    <source>
        <dbReference type="ARBA" id="ARBA00023136"/>
    </source>
</evidence>
<dbReference type="GO" id="GO:0005886">
    <property type="term" value="C:plasma membrane"/>
    <property type="evidence" value="ECO:0007669"/>
    <property type="project" value="UniProtKB-SubCell"/>
</dbReference>
<dbReference type="PANTHER" id="PTHR42865">
    <property type="entry name" value="PROTON/GLUTAMATE-ASPARTATE SYMPORTER"/>
    <property type="match status" value="1"/>
</dbReference>
<comment type="similarity">
    <text evidence="7">Belongs to the dicarboxylate/amino acid:cation symporter (DAACS) (TC 2.A.23) family.</text>
</comment>
<dbReference type="Gene3D" id="1.10.3860.10">
    <property type="entry name" value="Sodium:dicarboxylate symporter"/>
    <property type="match status" value="1"/>
</dbReference>
<keyword evidence="4 7" id="KW-0812">Transmembrane</keyword>
<evidence type="ECO:0000256" key="7">
    <source>
        <dbReference type="RuleBase" id="RU361216"/>
    </source>
</evidence>
<keyword evidence="2 7" id="KW-0813">Transport</keyword>
<feature type="compositionally biased region" description="Polar residues" evidence="8">
    <location>
        <begin position="675"/>
        <end position="686"/>
    </location>
</feature>
<keyword evidence="5 7" id="KW-1133">Transmembrane helix</keyword>
<evidence type="ECO:0000313" key="9">
    <source>
        <dbReference type="EMBL" id="KAJ0396175.1"/>
    </source>
</evidence>
<feature type="transmembrane region" description="Helical" evidence="7">
    <location>
        <begin position="446"/>
        <end position="462"/>
    </location>
</feature>
<feature type="transmembrane region" description="Helical" evidence="7">
    <location>
        <begin position="543"/>
        <end position="570"/>
    </location>
</feature>
<dbReference type="InterPro" id="IPR001991">
    <property type="entry name" value="Na-dicarboxylate_symporter"/>
</dbReference>
<dbReference type="PRINTS" id="PR00173">
    <property type="entry name" value="EDTRNSPORT"/>
</dbReference>
<feature type="compositionally biased region" description="Low complexity" evidence="8">
    <location>
        <begin position="100"/>
        <end position="111"/>
    </location>
</feature>
<feature type="transmembrane region" description="Helical" evidence="7">
    <location>
        <begin position="203"/>
        <end position="221"/>
    </location>
</feature>